<evidence type="ECO:0000313" key="1">
    <source>
        <dbReference type="EMBL" id="RRG17760.1"/>
    </source>
</evidence>
<evidence type="ECO:0000313" key="2">
    <source>
        <dbReference type="Proteomes" id="UP000275836"/>
    </source>
</evidence>
<comment type="caution">
    <text evidence="1">The sequence shown here is derived from an EMBL/GenBank/DDBJ whole genome shotgun (WGS) entry which is preliminary data.</text>
</comment>
<name>A0A3P2RG12_WEIVI</name>
<dbReference type="AlphaFoldDB" id="A0A3P2RG12"/>
<organism evidence="1 2">
    <name type="scientific">Weissella viridescens</name>
    <name type="common">Lactobacillus viridescens</name>
    <dbReference type="NCBI Taxonomy" id="1629"/>
    <lineage>
        <taxon>Bacteria</taxon>
        <taxon>Bacillati</taxon>
        <taxon>Bacillota</taxon>
        <taxon>Bacilli</taxon>
        <taxon>Lactobacillales</taxon>
        <taxon>Lactobacillaceae</taxon>
        <taxon>Weissella</taxon>
    </lineage>
</organism>
<dbReference type="Proteomes" id="UP000275836">
    <property type="component" value="Unassembled WGS sequence"/>
</dbReference>
<protein>
    <submittedName>
        <fullName evidence="1">Uncharacterized protein</fullName>
    </submittedName>
</protein>
<sequence>MTVFWTSFCYIIFKLRTTESIRSDDKLGDVSGYAKHVKIELMYSNEKTARQSNLRWQTE</sequence>
<proteinExistence type="predicted"/>
<reference evidence="1 2" key="1">
    <citation type="submission" date="2018-10" db="EMBL/GenBank/DDBJ databases">
        <title>Draft genome sequence of Weissella viridescens UCO-SMC3.</title>
        <authorList>
            <person name="Garcia-Cancino A."/>
            <person name="Espinoza-Monje M."/>
            <person name="Albarracin L."/>
            <person name="Garcia-Castillo V."/>
            <person name="Campos-Martin J."/>
            <person name="Nakano Y."/>
            <person name="Guitierrez-Zamorano C."/>
            <person name="Ikeda-Ohtsubo W."/>
            <person name="Morita H."/>
            <person name="Kitazawa H."/>
            <person name="Villena J."/>
        </authorList>
    </citation>
    <scope>NUCLEOTIDE SEQUENCE [LARGE SCALE GENOMIC DNA]</scope>
    <source>
        <strain evidence="1 2">UCO-SMC3</strain>
    </source>
</reference>
<dbReference type="EMBL" id="RHGY01000006">
    <property type="protein sequence ID" value="RRG17760.1"/>
    <property type="molecule type" value="Genomic_DNA"/>
</dbReference>
<gene>
    <name evidence="1" type="ORF">D3P96_06280</name>
</gene>
<accession>A0A3P2RG12</accession>